<dbReference type="AlphaFoldDB" id="A0A0A9W6B4"/>
<sequence>MVSWRRDSSAKKVIVDSTSTLRCNGLSSRCPITMEPILWVNHLQNKATQMKTCPTVAKQIAEKLQEPNLDLVMRIVLILGKTSAIEYFRKTREIESKGGLLIMNGSRRRTSGGVFIHLIRSDKQIPGSKLVEIFEDPNIVSINKAHLKLSKLRKRKKGGKIKKQLSNPPPSPEVPDAPEETLTELPTRADLITRDLISYEGMDFPDFP</sequence>
<evidence type="ECO:0000256" key="1">
    <source>
        <dbReference type="ARBA" id="ARBA00004123"/>
    </source>
</evidence>
<organism evidence="13">
    <name type="scientific">Lygus hesperus</name>
    <name type="common">Western plant bug</name>
    <dbReference type="NCBI Taxonomy" id="30085"/>
    <lineage>
        <taxon>Eukaryota</taxon>
        <taxon>Metazoa</taxon>
        <taxon>Ecdysozoa</taxon>
        <taxon>Arthropoda</taxon>
        <taxon>Hexapoda</taxon>
        <taxon>Insecta</taxon>
        <taxon>Pterygota</taxon>
        <taxon>Neoptera</taxon>
        <taxon>Paraneoptera</taxon>
        <taxon>Hemiptera</taxon>
        <taxon>Heteroptera</taxon>
        <taxon>Panheteroptera</taxon>
        <taxon>Cimicomorpha</taxon>
        <taxon>Miridae</taxon>
        <taxon>Mirini</taxon>
        <taxon>Lygus</taxon>
    </lineage>
</organism>
<evidence type="ECO:0000256" key="3">
    <source>
        <dbReference type="ARBA" id="ARBA00006094"/>
    </source>
</evidence>
<dbReference type="EMBL" id="GBHO01040658">
    <property type="protein sequence ID" value="JAG02946.1"/>
    <property type="molecule type" value="Transcribed_RNA"/>
</dbReference>
<proteinExistence type="inferred from homology"/>
<feature type="region of interest" description="Disordered" evidence="11">
    <location>
        <begin position="154"/>
        <end position="188"/>
    </location>
</feature>
<dbReference type="GO" id="GO:0005634">
    <property type="term" value="C:nucleus"/>
    <property type="evidence" value="ECO:0007669"/>
    <property type="project" value="UniProtKB-SubCell"/>
</dbReference>
<evidence type="ECO:0000256" key="2">
    <source>
        <dbReference type="ARBA" id="ARBA00004496"/>
    </source>
</evidence>
<evidence type="ECO:0000256" key="11">
    <source>
        <dbReference type="SAM" id="MobiDB-lite"/>
    </source>
</evidence>
<evidence type="ECO:0000256" key="8">
    <source>
        <dbReference type="ARBA" id="ARBA00022927"/>
    </source>
</evidence>
<dbReference type="PANTHER" id="PTHR13135:SF0">
    <property type="entry name" value="PHOSPHORYLATED ADAPTER RNA EXPORT PROTEIN"/>
    <property type="match status" value="1"/>
</dbReference>
<protein>
    <recommendedName>
        <fullName evidence="4">Phosphorylated adapter RNA export protein</fullName>
    </recommendedName>
    <alternativeName>
        <fullName evidence="10">RNA U small nuclear RNA export adapter protein</fullName>
    </alternativeName>
</protein>
<dbReference type="InterPro" id="IPR038092">
    <property type="entry name" value="PHAX_RNA-binding_sf"/>
</dbReference>
<gene>
    <name evidence="13" type="primary">Phax_1</name>
    <name evidence="13" type="ORF">CM83_52519</name>
</gene>
<keyword evidence="5" id="KW-0813">Transport</keyword>
<evidence type="ECO:0000259" key="12">
    <source>
        <dbReference type="Pfam" id="PF10258"/>
    </source>
</evidence>
<dbReference type="Pfam" id="PF10258">
    <property type="entry name" value="PHAX_RNA-bd"/>
    <property type="match status" value="1"/>
</dbReference>
<name>A0A0A9W6B4_LYGHE</name>
<keyword evidence="8" id="KW-0653">Protein transport</keyword>
<evidence type="ECO:0000256" key="4">
    <source>
        <dbReference type="ARBA" id="ARBA00016856"/>
    </source>
</evidence>
<feature type="domain" description="Phosphorylated adapter RNA export protein RNA-binding" evidence="12">
    <location>
        <begin position="56"/>
        <end position="136"/>
    </location>
</feature>
<dbReference type="Gene3D" id="1.10.10.1440">
    <property type="entry name" value="PHAX RNA-binding domain"/>
    <property type="match status" value="1"/>
</dbReference>
<reference evidence="13" key="2">
    <citation type="submission" date="2014-07" db="EMBL/GenBank/DDBJ databases">
        <authorList>
            <person name="Hull J."/>
        </authorList>
    </citation>
    <scope>NUCLEOTIDE SEQUENCE</scope>
</reference>
<keyword evidence="7" id="KW-0694">RNA-binding</keyword>
<reference evidence="13" key="1">
    <citation type="journal article" date="2014" name="PLoS ONE">
        <title>Transcriptome-Based Identification of ABC Transporters in the Western Tarnished Plant Bug Lygus hesperus.</title>
        <authorList>
            <person name="Hull J.J."/>
            <person name="Chaney K."/>
            <person name="Geib S.M."/>
            <person name="Fabrick J.A."/>
            <person name="Brent C.S."/>
            <person name="Walsh D."/>
            <person name="Lavine L.C."/>
        </authorList>
    </citation>
    <scope>NUCLEOTIDE SEQUENCE</scope>
</reference>
<accession>A0A0A9W6B4</accession>
<evidence type="ECO:0000256" key="10">
    <source>
        <dbReference type="ARBA" id="ARBA00030834"/>
    </source>
</evidence>
<dbReference type="GO" id="GO:0006408">
    <property type="term" value="P:snRNA export from nucleus"/>
    <property type="evidence" value="ECO:0007669"/>
    <property type="project" value="InterPro"/>
</dbReference>
<evidence type="ECO:0000313" key="13">
    <source>
        <dbReference type="EMBL" id="JAG02946.1"/>
    </source>
</evidence>
<dbReference type="InterPro" id="IPR019385">
    <property type="entry name" value="PHAX_RNA-binding_domain"/>
</dbReference>
<evidence type="ECO:0000256" key="9">
    <source>
        <dbReference type="ARBA" id="ARBA00023242"/>
    </source>
</evidence>
<dbReference type="PANTHER" id="PTHR13135">
    <property type="entry name" value="CYTOSOLIC RESINIFERATOXIN BINDING PROTEIN RBP-26"/>
    <property type="match status" value="1"/>
</dbReference>
<feature type="compositionally biased region" description="Basic residues" evidence="11">
    <location>
        <begin position="154"/>
        <end position="163"/>
    </location>
</feature>
<dbReference type="GO" id="GO:0003723">
    <property type="term" value="F:RNA binding"/>
    <property type="evidence" value="ECO:0007669"/>
    <property type="project" value="UniProtKB-KW"/>
</dbReference>
<comment type="similarity">
    <text evidence="3">Belongs to the PHAX family.</text>
</comment>
<evidence type="ECO:0000256" key="5">
    <source>
        <dbReference type="ARBA" id="ARBA00022448"/>
    </source>
</evidence>
<keyword evidence="6" id="KW-0963">Cytoplasm</keyword>
<evidence type="ECO:0000256" key="6">
    <source>
        <dbReference type="ARBA" id="ARBA00022490"/>
    </source>
</evidence>
<evidence type="ECO:0000256" key="7">
    <source>
        <dbReference type="ARBA" id="ARBA00022884"/>
    </source>
</evidence>
<dbReference type="GO" id="GO:0005737">
    <property type="term" value="C:cytoplasm"/>
    <property type="evidence" value="ECO:0007669"/>
    <property type="project" value="UniProtKB-SubCell"/>
</dbReference>
<dbReference type="InterPro" id="IPR039047">
    <property type="entry name" value="PHAX"/>
</dbReference>
<comment type="subcellular location">
    <subcellularLocation>
        <location evidence="2">Cytoplasm</location>
    </subcellularLocation>
    <subcellularLocation>
        <location evidence="1">Nucleus</location>
    </subcellularLocation>
</comment>
<keyword evidence="9" id="KW-0539">Nucleus</keyword>
<dbReference type="GO" id="GO:0015031">
    <property type="term" value="P:protein transport"/>
    <property type="evidence" value="ECO:0007669"/>
    <property type="project" value="UniProtKB-KW"/>
</dbReference>